<dbReference type="GO" id="GO:0004497">
    <property type="term" value="F:monooxygenase activity"/>
    <property type="evidence" value="ECO:0007669"/>
    <property type="project" value="UniProtKB-KW"/>
</dbReference>
<dbReference type="SUPFAM" id="SSF53300">
    <property type="entry name" value="vWA-like"/>
    <property type="match status" value="1"/>
</dbReference>
<keyword evidence="3" id="KW-0349">Heme</keyword>
<dbReference type="InterPro" id="IPR010734">
    <property type="entry name" value="Copine_C"/>
</dbReference>
<dbReference type="GO" id="GO:0016705">
    <property type="term" value="F:oxidoreductase activity, acting on paired donors, with incorporation or reduction of molecular oxygen"/>
    <property type="evidence" value="ECO:0007669"/>
    <property type="project" value="InterPro"/>
</dbReference>
<dbReference type="PANTHER" id="PTHR47955:SF19">
    <property type="entry name" value="CYTOCHROME P450 71A9-LIKE ISOFORM X1"/>
    <property type="match status" value="1"/>
</dbReference>
<feature type="transmembrane region" description="Helical" evidence="9">
    <location>
        <begin position="298"/>
        <end position="323"/>
    </location>
</feature>
<feature type="region of interest" description="Disordered" evidence="8">
    <location>
        <begin position="1069"/>
        <end position="1101"/>
    </location>
</feature>
<dbReference type="Proteomes" id="UP000655225">
    <property type="component" value="Unassembled WGS sequence"/>
</dbReference>
<keyword evidence="6" id="KW-0408">Iron</keyword>
<organism evidence="11 12">
    <name type="scientific">Tetracentron sinense</name>
    <name type="common">Spur-leaf</name>
    <dbReference type="NCBI Taxonomy" id="13715"/>
    <lineage>
        <taxon>Eukaryota</taxon>
        <taxon>Viridiplantae</taxon>
        <taxon>Streptophyta</taxon>
        <taxon>Embryophyta</taxon>
        <taxon>Tracheophyta</taxon>
        <taxon>Spermatophyta</taxon>
        <taxon>Magnoliopsida</taxon>
        <taxon>Trochodendrales</taxon>
        <taxon>Trochodendraceae</taxon>
        <taxon>Tetracentron</taxon>
    </lineage>
</organism>
<evidence type="ECO:0000313" key="11">
    <source>
        <dbReference type="EMBL" id="KAF8408334.1"/>
    </source>
</evidence>
<feature type="region of interest" description="Disordered" evidence="8">
    <location>
        <begin position="754"/>
        <end position="775"/>
    </location>
</feature>
<dbReference type="SUPFAM" id="SSF48264">
    <property type="entry name" value="Cytochrome P450"/>
    <property type="match status" value="3"/>
</dbReference>
<dbReference type="InterPro" id="IPR002401">
    <property type="entry name" value="Cyt_P450_E_grp-I"/>
</dbReference>
<evidence type="ECO:0000256" key="2">
    <source>
        <dbReference type="ARBA" id="ARBA00010617"/>
    </source>
</evidence>
<dbReference type="InterPro" id="IPR036465">
    <property type="entry name" value="vWFA_dom_sf"/>
</dbReference>
<dbReference type="Pfam" id="PF07002">
    <property type="entry name" value="Copine"/>
    <property type="match status" value="1"/>
</dbReference>
<accession>A0A835DPW9</accession>
<dbReference type="EMBL" id="JABCRI010000004">
    <property type="protein sequence ID" value="KAF8408334.1"/>
    <property type="molecule type" value="Genomic_DNA"/>
</dbReference>
<keyword evidence="12" id="KW-1185">Reference proteome</keyword>
<comment type="caution">
    <text evidence="11">The sequence shown here is derived from an EMBL/GenBank/DDBJ whole genome shotgun (WGS) entry which is preliminary data.</text>
</comment>
<dbReference type="PANTHER" id="PTHR47955">
    <property type="entry name" value="CYTOCHROME P450 FAMILY 71 PROTEIN"/>
    <property type="match status" value="1"/>
</dbReference>
<evidence type="ECO:0000259" key="10">
    <source>
        <dbReference type="SMART" id="SM00327"/>
    </source>
</evidence>
<dbReference type="Pfam" id="PF00067">
    <property type="entry name" value="p450"/>
    <property type="match status" value="2"/>
</dbReference>
<dbReference type="InterPro" id="IPR036396">
    <property type="entry name" value="Cyt_P450_sf"/>
</dbReference>
<keyword evidence="9" id="KW-0812">Transmembrane</keyword>
<feature type="transmembrane region" description="Helical" evidence="9">
    <location>
        <begin position="6"/>
        <end position="25"/>
    </location>
</feature>
<gene>
    <name evidence="11" type="ORF">HHK36_007483</name>
</gene>
<comment type="similarity">
    <text evidence="2">Belongs to the cytochrome P450 family.</text>
</comment>
<feature type="domain" description="VWFA" evidence="10">
    <location>
        <begin position="813"/>
        <end position="1016"/>
    </location>
</feature>
<dbReference type="InterPro" id="IPR001128">
    <property type="entry name" value="Cyt_P450"/>
</dbReference>
<evidence type="ECO:0000256" key="8">
    <source>
        <dbReference type="SAM" id="MobiDB-lite"/>
    </source>
</evidence>
<keyword evidence="9" id="KW-0472">Membrane</keyword>
<evidence type="ECO:0000313" key="12">
    <source>
        <dbReference type="Proteomes" id="UP000655225"/>
    </source>
</evidence>
<evidence type="ECO:0000256" key="7">
    <source>
        <dbReference type="ARBA" id="ARBA00023033"/>
    </source>
</evidence>
<dbReference type="GO" id="GO:0005506">
    <property type="term" value="F:iron ion binding"/>
    <property type="evidence" value="ECO:0007669"/>
    <property type="project" value="InterPro"/>
</dbReference>
<feature type="compositionally biased region" description="Low complexity" evidence="8">
    <location>
        <begin position="1071"/>
        <end position="1088"/>
    </location>
</feature>
<reference evidence="11 12" key="1">
    <citation type="submission" date="2020-04" db="EMBL/GenBank/DDBJ databases">
        <title>Plant Genome Project.</title>
        <authorList>
            <person name="Zhang R.-G."/>
        </authorList>
    </citation>
    <scope>NUCLEOTIDE SEQUENCE [LARGE SCALE GENOMIC DNA]</scope>
    <source>
        <strain evidence="11">YNK0</strain>
        <tissue evidence="11">Leaf</tissue>
    </source>
</reference>
<dbReference type="GO" id="GO:0020037">
    <property type="term" value="F:heme binding"/>
    <property type="evidence" value="ECO:0007669"/>
    <property type="project" value="InterPro"/>
</dbReference>
<dbReference type="Gene3D" id="1.10.630.10">
    <property type="entry name" value="Cytochrome P450"/>
    <property type="match status" value="3"/>
</dbReference>
<dbReference type="InterPro" id="IPR002035">
    <property type="entry name" value="VWF_A"/>
</dbReference>
<proteinExistence type="inferred from homology"/>
<evidence type="ECO:0000256" key="3">
    <source>
        <dbReference type="ARBA" id="ARBA00022617"/>
    </source>
</evidence>
<dbReference type="PRINTS" id="PR00463">
    <property type="entry name" value="EP450I"/>
</dbReference>
<evidence type="ECO:0000256" key="4">
    <source>
        <dbReference type="ARBA" id="ARBA00022723"/>
    </source>
</evidence>
<keyword evidence="9" id="KW-1133">Transmembrane helix</keyword>
<name>A0A835DPW9_TETSI</name>
<dbReference type="AlphaFoldDB" id="A0A835DPW9"/>
<protein>
    <recommendedName>
        <fullName evidence="10">VWFA domain-containing protein</fullName>
    </recommendedName>
</protein>
<sequence>MDFYSLSLWLPFLLILLPIHSILFLKQKNKDAVERPNLPPSPPKLPIIGHLHQLGKFPYRSLWRLSEKYGPVMLLHLGRVPTVVVSSAETAREVMKTHDLDCCNRAPQAGPKRLSYNLLDAVFVPYGEHWKEMRKIFVHELFSAKRVQSFGFVREEEVAHMINSISQAASGPVNLTEKLFSLTDTIVCRIAFGKSYEGREFDDGRFHELMVEAMAILASFSATDYFPLYGWIIDMLTGLHGRIEKSFHDFDGFYQRIIDEHLDPEREKPEHEDIIDVMLGLERNEFGANHLTKDNVKAILMVSCSTFSFSCFLVLFLFSFSLLRHAYVPRVAFGKSYHGRGFDNGKFLEMIGKAMTLLASFTATDFFPSLGWIIDLLTGLHGRIEKIFHDLDDFYQRIIDEHLHPERPKPEHEDIVDVLLGLESREFDGIHLSEDHIKALLMKHKEVERPNHPPSPPKLPIIGHLHQLGKFPYRSLWQLSEKYGPVMLLHLGRVPTVVLSSAKTAREVLKTHDLDCCNRAPQVGPTRLSYNLLDAVFVPYGEHWKEMWKIFVLELFTPKRVQSFGYVREEQVALMIKSISQATSSPVNLTEKLFSLTDTIICRIAFGKSYQGREFDDGRFHEIMVEATVTLASFSGTNFFPPFGWIIDVLTGLHARIEKCFHDFDGFYQRIIDKPLYPEREKPEHEDIIDVMLGLERDEFGAKLTKDHVKAILMKFELMGGQSSRERSWRQSSFRSSSSWSHNGYPQSPYAQQRETYAPEQQQYQYAPPSQNNYGARAAEPQWNLERRYLRIADSYNTLEQVTEALAHAGLESSNLIVGIDFTKSNEWTGARSFNRRSLHHIGDRKNPYEEAISIIGKTLSAFDEDNLIPCFGFGDASTHDQDVFSFYPDERFCNGFEEVLRRYREIVPDLQLSGPTSFAPIIEMGTTIVEQSGGQYHVLLIIADGQVTRSVDTEHGLLSPQEQKTVEAIVKASKFPLSIILVGVGDGPWDIMKEFDDNIPARAFDNFQFVNFTEIMSKNVDLSRKQTEFALAALMEIPSQYKATLELNIFGGQRGEAPERVPLPPPHYVSASFSSSKPSHSNSFQNSAPPFDGHDTAIGTAPPASSAFDNHVCPICLSNPKNMAFGCGHQKSVFRRHAATVDKIFNYVQFAGAQSKPE</sequence>
<evidence type="ECO:0000256" key="6">
    <source>
        <dbReference type="ARBA" id="ARBA00023004"/>
    </source>
</evidence>
<feature type="compositionally biased region" description="Low complexity" evidence="8">
    <location>
        <begin position="758"/>
        <end position="771"/>
    </location>
</feature>
<dbReference type="OrthoDB" id="2789670at2759"/>
<comment type="cofactor">
    <cofactor evidence="1">
        <name>heme</name>
        <dbReference type="ChEBI" id="CHEBI:30413"/>
    </cofactor>
</comment>
<evidence type="ECO:0000256" key="1">
    <source>
        <dbReference type="ARBA" id="ARBA00001971"/>
    </source>
</evidence>
<keyword evidence="4" id="KW-0479">Metal-binding</keyword>
<keyword evidence="5" id="KW-0560">Oxidoreductase</keyword>
<keyword evidence="7" id="KW-0503">Monooxygenase</keyword>
<dbReference type="SMART" id="SM00327">
    <property type="entry name" value="VWA"/>
    <property type="match status" value="1"/>
</dbReference>
<evidence type="ECO:0000256" key="5">
    <source>
        <dbReference type="ARBA" id="ARBA00023002"/>
    </source>
</evidence>
<evidence type="ECO:0000256" key="9">
    <source>
        <dbReference type="SAM" id="Phobius"/>
    </source>
</evidence>